<dbReference type="KEGG" id="llh:I41_40180"/>
<name>A0A517U2F8_9BACT</name>
<gene>
    <name evidence="1" type="ORF">I41_40180</name>
</gene>
<evidence type="ECO:0000313" key="2">
    <source>
        <dbReference type="Proteomes" id="UP000317909"/>
    </source>
</evidence>
<organism evidence="1 2">
    <name type="scientific">Lacipirellula limnantheis</name>
    <dbReference type="NCBI Taxonomy" id="2528024"/>
    <lineage>
        <taxon>Bacteria</taxon>
        <taxon>Pseudomonadati</taxon>
        <taxon>Planctomycetota</taxon>
        <taxon>Planctomycetia</taxon>
        <taxon>Pirellulales</taxon>
        <taxon>Lacipirellulaceae</taxon>
        <taxon>Lacipirellula</taxon>
    </lineage>
</organism>
<sequence>MMLVAPIAMRLGATILPQMKFHRQDFLDALNQRDARAARRNLELPADMLLETERVGEDRTQIENWMREEGLEFARAMLEHTAQEVALSQTWFPILQQFAHEKRLASPLPEHASLSSIDHVIHRVLGPKIKSKGSLPQIRESRIPIFSAPLPALPFVMAEWSSTYANSIFLTPNELEEWRALYRVDEDAPWWNFYYSWDAELDVVLEEEWNISPLSPGARTLLITWGSCVGPLAGSWSQELWGIDASGAEVFIEDLGCSVA</sequence>
<proteinExistence type="predicted"/>
<dbReference type="AlphaFoldDB" id="A0A517U2F8"/>
<keyword evidence="2" id="KW-1185">Reference proteome</keyword>
<dbReference type="EMBL" id="CP036339">
    <property type="protein sequence ID" value="QDT74815.1"/>
    <property type="molecule type" value="Genomic_DNA"/>
</dbReference>
<dbReference type="Proteomes" id="UP000317909">
    <property type="component" value="Chromosome"/>
</dbReference>
<reference evidence="1 2" key="1">
    <citation type="submission" date="2019-02" db="EMBL/GenBank/DDBJ databases">
        <title>Deep-cultivation of Planctomycetes and their phenomic and genomic characterization uncovers novel biology.</title>
        <authorList>
            <person name="Wiegand S."/>
            <person name="Jogler M."/>
            <person name="Boedeker C."/>
            <person name="Pinto D."/>
            <person name="Vollmers J."/>
            <person name="Rivas-Marin E."/>
            <person name="Kohn T."/>
            <person name="Peeters S.H."/>
            <person name="Heuer A."/>
            <person name="Rast P."/>
            <person name="Oberbeckmann S."/>
            <person name="Bunk B."/>
            <person name="Jeske O."/>
            <person name="Meyerdierks A."/>
            <person name="Storesund J.E."/>
            <person name="Kallscheuer N."/>
            <person name="Luecker S."/>
            <person name="Lage O.M."/>
            <person name="Pohl T."/>
            <person name="Merkel B.J."/>
            <person name="Hornburger P."/>
            <person name="Mueller R.-W."/>
            <person name="Bruemmer F."/>
            <person name="Labrenz M."/>
            <person name="Spormann A.M."/>
            <person name="Op den Camp H."/>
            <person name="Overmann J."/>
            <person name="Amann R."/>
            <person name="Jetten M.S.M."/>
            <person name="Mascher T."/>
            <person name="Medema M.H."/>
            <person name="Devos D.P."/>
            <person name="Kaster A.-K."/>
            <person name="Ovreas L."/>
            <person name="Rohde M."/>
            <person name="Galperin M.Y."/>
            <person name="Jogler C."/>
        </authorList>
    </citation>
    <scope>NUCLEOTIDE SEQUENCE [LARGE SCALE GENOMIC DNA]</scope>
    <source>
        <strain evidence="1 2">I41</strain>
    </source>
</reference>
<protein>
    <submittedName>
        <fullName evidence="1">Uncharacterized protein</fullName>
    </submittedName>
</protein>
<accession>A0A517U2F8</accession>
<evidence type="ECO:0000313" key="1">
    <source>
        <dbReference type="EMBL" id="QDT74815.1"/>
    </source>
</evidence>